<organism evidence="8 9">
    <name type="scientific">Candidatus Collierbacteria bacterium GW2011_GWA1_44_12</name>
    <dbReference type="NCBI Taxonomy" id="1618376"/>
    <lineage>
        <taxon>Bacteria</taxon>
        <taxon>Candidatus Collieribacteriota</taxon>
    </lineage>
</organism>
<keyword evidence="4 7" id="KW-0812">Transmembrane</keyword>
<evidence type="ECO:0000256" key="7">
    <source>
        <dbReference type="SAM" id="Phobius"/>
    </source>
</evidence>
<feature type="transmembrane region" description="Helical" evidence="7">
    <location>
        <begin position="317"/>
        <end position="338"/>
    </location>
</feature>
<comment type="caution">
    <text evidence="8">The sequence shown here is derived from an EMBL/GenBank/DDBJ whole genome shotgun (WGS) entry which is preliminary data.</text>
</comment>
<evidence type="ECO:0000256" key="1">
    <source>
        <dbReference type="ARBA" id="ARBA00004651"/>
    </source>
</evidence>
<comment type="subcellular location">
    <subcellularLocation>
        <location evidence="1">Cell membrane</location>
        <topology evidence="1">Multi-pass membrane protein</topology>
    </subcellularLocation>
</comment>
<protein>
    <submittedName>
        <fullName evidence="8">Putative permease</fullName>
    </submittedName>
</protein>
<feature type="transmembrane region" description="Helical" evidence="7">
    <location>
        <begin position="20"/>
        <end position="37"/>
    </location>
</feature>
<evidence type="ECO:0000256" key="6">
    <source>
        <dbReference type="ARBA" id="ARBA00023136"/>
    </source>
</evidence>
<feature type="transmembrane region" description="Helical" evidence="7">
    <location>
        <begin position="256"/>
        <end position="277"/>
    </location>
</feature>
<evidence type="ECO:0000256" key="4">
    <source>
        <dbReference type="ARBA" id="ARBA00022692"/>
    </source>
</evidence>
<comment type="similarity">
    <text evidence="2">Belongs to the UPF0718 family.</text>
</comment>
<feature type="transmembrane region" description="Helical" evidence="7">
    <location>
        <begin position="49"/>
        <end position="68"/>
    </location>
</feature>
<feature type="transmembrane region" description="Helical" evidence="7">
    <location>
        <begin position="283"/>
        <end position="305"/>
    </location>
</feature>
<dbReference type="EMBL" id="LCHN01000008">
    <property type="protein sequence ID" value="KKT36024.1"/>
    <property type="molecule type" value="Genomic_DNA"/>
</dbReference>
<sequence>MPTRNRSVIAMEAAANMDIFYSIQLLANIITSGWLNLAKDSYFGSALNFFIYDTIKIGLLLVLINYLMAITRYYFPTEKVRNLLTKRRWFGLDYLFAAFLGVITPFCSCSSIPLFVGFLSAGIPLGVTFAFLIASPLVNESSLIIFPALFGLKTTIIYNFLGIVVAVIGGVIIQKLHLEKYVNSALLKYKSRQDIEAENGGEEMKLLVLLKYWWADGMKITRNIFPYVILGVATGAAIHGFVPATLIENYLSIKSWWVVPVATLMGVPLYANSVSIIPVMEALIGKGIPLGTALAFMTATVTLSIPEALIIKKAMKWQLLAAFFGITTLGIMLIGYFFNWIT</sequence>
<dbReference type="InterPro" id="IPR005524">
    <property type="entry name" value="DUF318"/>
</dbReference>
<reference evidence="8 9" key="1">
    <citation type="journal article" date="2015" name="Nature">
        <title>rRNA introns, odd ribosomes, and small enigmatic genomes across a large radiation of phyla.</title>
        <authorList>
            <person name="Brown C.T."/>
            <person name="Hug L.A."/>
            <person name="Thomas B.C."/>
            <person name="Sharon I."/>
            <person name="Castelle C.J."/>
            <person name="Singh A."/>
            <person name="Wilkins M.J."/>
            <person name="Williams K.H."/>
            <person name="Banfield J.F."/>
        </authorList>
    </citation>
    <scope>NUCLEOTIDE SEQUENCE [LARGE SCALE GENOMIC DNA]</scope>
</reference>
<keyword evidence="5 7" id="KW-1133">Transmembrane helix</keyword>
<proteinExistence type="inferred from homology"/>
<dbReference type="Pfam" id="PF03773">
    <property type="entry name" value="ArsP_1"/>
    <property type="match status" value="1"/>
</dbReference>
<gene>
    <name evidence="8" type="ORF">UW23_C0008G0001</name>
</gene>
<feature type="transmembrane region" description="Helical" evidence="7">
    <location>
        <begin position="224"/>
        <end position="244"/>
    </location>
</feature>
<dbReference type="PANTHER" id="PTHR42775:SF2">
    <property type="entry name" value="PERMEASE"/>
    <property type="match status" value="1"/>
</dbReference>
<dbReference type="AlphaFoldDB" id="A0A0G1JKQ6"/>
<evidence type="ECO:0000256" key="3">
    <source>
        <dbReference type="ARBA" id="ARBA00022475"/>
    </source>
</evidence>
<feature type="transmembrane region" description="Helical" evidence="7">
    <location>
        <begin position="89"/>
        <end position="106"/>
    </location>
</feature>
<dbReference type="PATRIC" id="fig|1618376.3.peg.279"/>
<evidence type="ECO:0000256" key="5">
    <source>
        <dbReference type="ARBA" id="ARBA00022989"/>
    </source>
</evidence>
<feature type="transmembrane region" description="Helical" evidence="7">
    <location>
        <begin position="155"/>
        <end position="173"/>
    </location>
</feature>
<evidence type="ECO:0000313" key="8">
    <source>
        <dbReference type="EMBL" id="KKT36024.1"/>
    </source>
</evidence>
<keyword evidence="3" id="KW-1003">Cell membrane</keyword>
<keyword evidence="6 7" id="KW-0472">Membrane</keyword>
<accession>A0A0G1JKQ6</accession>
<evidence type="ECO:0000313" key="9">
    <source>
        <dbReference type="Proteomes" id="UP000034069"/>
    </source>
</evidence>
<dbReference type="PANTHER" id="PTHR42775">
    <property type="entry name" value="PERMEASE RV2963-RELATED"/>
    <property type="match status" value="1"/>
</dbReference>
<dbReference type="Proteomes" id="UP000034069">
    <property type="component" value="Unassembled WGS sequence"/>
</dbReference>
<name>A0A0G1JKQ6_9BACT</name>
<evidence type="ECO:0000256" key="2">
    <source>
        <dbReference type="ARBA" id="ARBA00006386"/>
    </source>
</evidence>
<dbReference type="GO" id="GO:0005886">
    <property type="term" value="C:plasma membrane"/>
    <property type="evidence" value="ECO:0007669"/>
    <property type="project" value="UniProtKB-SubCell"/>
</dbReference>
<dbReference type="InterPro" id="IPR053166">
    <property type="entry name" value="UPF0718_permease"/>
</dbReference>